<accession>A0AAV7IHI6</accession>
<keyword evidence="6" id="KW-1185">Reference proteome</keyword>
<dbReference type="PROSITE" id="PS50089">
    <property type="entry name" value="ZF_RING_2"/>
    <property type="match status" value="1"/>
</dbReference>
<dbReference type="GO" id="GO:0008270">
    <property type="term" value="F:zinc ion binding"/>
    <property type="evidence" value="ECO:0007669"/>
    <property type="project" value="UniProtKB-KW"/>
</dbReference>
<proteinExistence type="predicted"/>
<dbReference type="AlphaFoldDB" id="A0AAV7IHI6"/>
<evidence type="ECO:0000256" key="2">
    <source>
        <dbReference type="ARBA" id="ARBA00022833"/>
    </source>
</evidence>
<reference evidence="5 6" key="1">
    <citation type="journal article" date="2021" name="J. Hered.">
        <title>A chromosome-level genome assembly of the parasitoid wasp, Cotesia glomerata (Hymenoptera: Braconidae).</title>
        <authorList>
            <person name="Pinto B.J."/>
            <person name="Weis J.J."/>
            <person name="Gamble T."/>
            <person name="Ode P.J."/>
            <person name="Paul R."/>
            <person name="Zaspel J.M."/>
        </authorList>
    </citation>
    <scope>NUCLEOTIDE SEQUENCE [LARGE SCALE GENOMIC DNA]</scope>
    <source>
        <strain evidence="5">CgM1</strain>
    </source>
</reference>
<dbReference type="Gene3D" id="3.30.40.10">
    <property type="entry name" value="Zinc/RING finger domain, C3HC4 (zinc finger)"/>
    <property type="match status" value="1"/>
</dbReference>
<dbReference type="EMBL" id="JAHXZJ010001492">
    <property type="protein sequence ID" value="KAH0552493.1"/>
    <property type="molecule type" value="Genomic_DNA"/>
</dbReference>
<keyword evidence="2" id="KW-0862">Zinc</keyword>
<dbReference type="Proteomes" id="UP000826195">
    <property type="component" value="Unassembled WGS sequence"/>
</dbReference>
<evidence type="ECO:0000256" key="1">
    <source>
        <dbReference type="ARBA" id="ARBA00022771"/>
    </source>
</evidence>
<comment type="caution">
    <text evidence="5">The sequence shown here is derived from an EMBL/GenBank/DDBJ whole genome shotgun (WGS) entry which is preliminary data.</text>
</comment>
<organism evidence="5 6">
    <name type="scientific">Cotesia glomerata</name>
    <name type="common">Lepidopteran parasitic wasp</name>
    <name type="synonym">Apanteles glomeratus</name>
    <dbReference type="NCBI Taxonomy" id="32391"/>
    <lineage>
        <taxon>Eukaryota</taxon>
        <taxon>Metazoa</taxon>
        <taxon>Ecdysozoa</taxon>
        <taxon>Arthropoda</taxon>
        <taxon>Hexapoda</taxon>
        <taxon>Insecta</taxon>
        <taxon>Pterygota</taxon>
        <taxon>Neoptera</taxon>
        <taxon>Endopterygota</taxon>
        <taxon>Hymenoptera</taxon>
        <taxon>Apocrita</taxon>
        <taxon>Ichneumonoidea</taxon>
        <taxon>Braconidae</taxon>
        <taxon>Microgastrinae</taxon>
        <taxon>Cotesia</taxon>
    </lineage>
</organism>
<name>A0AAV7IHI6_COTGL</name>
<evidence type="ECO:0000256" key="3">
    <source>
        <dbReference type="PROSITE-ProRule" id="PRU00175"/>
    </source>
</evidence>
<dbReference type="InterPro" id="IPR001841">
    <property type="entry name" value="Znf_RING"/>
</dbReference>
<sequence>MPFNIRSMAHWDFYHYDGYLYNCNKTDDKTGAKYLLCNEREKKNVPVNVPSRMGIMISQANISFTIEYQLIKLKQKKPFGDHYTKDMEIDLNNKQYRNILQEVMLLALLPAEDIENKYTKIKNNTAASDENLSILNFITDVKTQWIGNETSQKLTLFNNINGINDVHVIHLRVLQIKLKSDHPTFWNFLNINEEKINATEFIAKCKLVMREFFDDFFVDKRKIVAIDQTVVHKDIGNDMIDTTCQICTVQNISACWKPCHHAITCMSCVKRIPRVYGCLKCPYCNSRCTDFFQIHL</sequence>
<keyword evidence="1 3" id="KW-0863">Zinc-finger</keyword>
<evidence type="ECO:0000313" key="6">
    <source>
        <dbReference type="Proteomes" id="UP000826195"/>
    </source>
</evidence>
<keyword evidence="1 3" id="KW-0479">Metal-binding</keyword>
<feature type="domain" description="RING-type" evidence="4">
    <location>
        <begin position="244"/>
        <end position="285"/>
    </location>
</feature>
<evidence type="ECO:0000259" key="4">
    <source>
        <dbReference type="PROSITE" id="PS50089"/>
    </source>
</evidence>
<protein>
    <recommendedName>
        <fullName evidence="4">RING-type domain-containing protein</fullName>
    </recommendedName>
</protein>
<gene>
    <name evidence="5" type="ORF">KQX54_011125</name>
</gene>
<dbReference type="InterPro" id="IPR013083">
    <property type="entry name" value="Znf_RING/FYVE/PHD"/>
</dbReference>
<evidence type="ECO:0000313" key="5">
    <source>
        <dbReference type="EMBL" id="KAH0552493.1"/>
    </source>
</evidence>